<dbReference type="SUPFAM" id="SSF56219">
    <property type="entry name" value="DNase I-like"/>
    <property type="match status" value="1"/>
</dbReference>
<keyword evidence="1" id="KW-0548">Nucleotidyltransferase</keyword>
<keyword evidence="1" id="KW-0808">Transferase</keyword>
<dbReference type="EMBL" id="VUJU01006576">
    <property type="protein sequence ID" value="KAF0748187.1"/>
    <property type="molecule type" value="Genomic_DNA"/>
</dbReference>
<organism evidence="1 2">
    <name type="scientific">Aphis craccivora</name>
    <name type="common">Cowpea aphid</name>
    <dbReference type="NCBI Taxonomy" id="307492"/>
    <lineage>
        <taxon>Eukaryota</taxon>
        <taxon>Metazoa</taxon>
        <taxon>Ecdysozoa</taxon>
        <taxon>Arthropoda</taxon>
        <taxon>Hexapoda</taxon>
        <taxon>Insecta</taxon>
        <taxon>Pterygota</taxon>
        <taxon>Neoptera</taxon>
        <taxon>Paraneoptera</taxon>
        <taxon>Hemiptera</taxon>
        <taxon>Sternorrhyncha</taxon>
        <taxon>Aphidomorpha</taxon>
        <taxon>Aphidoidea</taxon>
        <taxon>Aphididae</taxon>
        <taxon>Aphidini</taxon>
        <taxon>Aphis</taxon>
        <taxon>Aphis</taxon>
    </lineage>
</organism>
<dbReference type="InterPro" id="IPR036691">
    <property type="entry name" value="Endo/exonu/phosph_ase_sf"/>
</dbReference>
<keyword evidence="1" id="KW-0695">RNA-directed DNA polymerase</keyword>
<dbReference type="OrthoDB" id="6610828at2759"/>
<reference evidence="1 2" key="1">
    <citation type="submission" date="2019-08" db="EMBL/GenBank/DDBJ databases">
        <title>Whole genome of Aphis craccivora.</title>
        <authorList>
            <person name="Voronova N.V."/>
            <person name="Shulinski R.S."/>
            <person name="Bandarenka Y.V."/>
            <person name="Zhorov D.G."/>
            <person name="Warner D."/>
        </authorList>
    </citation>
    <scope>NUCLEOTIDE SEQUENCE [LARGE SCALE GENOMIC DNA]</scope>
    <source>
        <strain evidence="1">180601</strain>
        <tissue evidence="1">Whole Body</tissue>
    </source>
</reference>
<dbReference type="AlphaFoldDB" id="A0A6G0Y2K0"/>
<dbReference type="PANTHER" id="PTHR33395:SF22">
    <property type="entry name" value="REVERSE TRANSCRIPTASE DOMAIN-CONTAINING PROTEIN"/>
    <property type="match status" value="1"/>
</dbReference>
<accession>A0A6G0Y2K0</accession>
<sequence>MLLCDRSSQSSSFNRGGRVLVAIRNDVVYNLLPALINNVEYLFVKFYVNNTAYIVCSVYVPPSSPIPVFESFMPAAQYIIDANLGSLFIFSGDLNLPDLSWSNDDFGLIYSSSGPAIHCVPDVFAYNNFFQLNHIPNSYGNFLDLVFSNDSRINIEKSVTGVVPCDPYHPALVFMLTFVDDLPSFDSCHKYYNFRKACYTRISASLSSFNWLETLTTTDIDSATCALYDALHYCVTSFVSLVVFKPSKFPSWSPKNLKNIVFAKKEMHAKYKASRNPVNCNKFSNLRAQYKYYYKKCYKTFLDNTENMLKVNPRLFWDFVSKCRSSNGIPNSVHLNDLSATGPESISSLFSSYFNSVYVPSSANSLPVIPFVQHTLPSDCIFGVDDVENGLAALKNVHSVGPDGLSGTFLYNIRSVLCFPLWLLFRRSMDEGIFPLMLKISSVTSVFKSGDKSNVKKYRPISILKRVQKRFLSSAAYMLKIVHPPHDYTPVLRAVSLTSLADRRVKANLTFLKKLIDDSLNAPSLLVQVNFKVPHRATRSRVPFTVPLHCIIYGNLKLLVDNSKNTHKQEYEKIHCEGAENIRALNKKDLALDAEKCLKINNMFKPVCETMPDGTVNTKRAVSASGIPQFGNVSPSCSKDVFNYSGDSNNEHMVKRPKSNEIKQFFDFHPIKDFNKTEQQPFNYKTTFFFQPDGINDHENSRNHYHYVYTYMMHTKEKSIDVLLFKYQLTKRMQEVGHRRMIFQRIVDVIKLIGKRGLSSQGAYESAKDLANINVSHGNFLDILLLLAKYDAPLDEHIKLVIKKASNNKTPRRNNSIDVKKCIGSSTNGASNMIGQYNGFSKWLEKESPKQLHVWCYAHCLNLVIIEATGVSTPAISLFGLLNSCATFFRDSHKRMDLWHDLSSNSRTDGMFILLVQQMAGKIFVKWAYELIENEDEINNLIPDNLPNVWIRKKKTLDGENQNETVTETAIDLFKFNVHNTAMDTVICKLEQRFAKHAEICSDFTCLDPRQFSKLLPTTALFKLS</sequence>
<evidence type="ECO:0000313" key="1">
    <source>
        <dbReference type="EMBL" id="KAF0748187.1"/>
    </source>
</evidence>
<gene>
    <name evidence="1" type="ORF">FWK35_00025796</name>
</gene>
<protein>
    <submittedName>
        <fullName evidence="1">RNA-directed DNA polymerase from mobile element jockey</fullName>
    </submittedName>
</protein>
<dbReference type="PANTHER" id="PTHR33395">
    <property type="entry name" value="TRANSCRIPTASE, PUTATIVE-RELATED-RELATED"/>
    <property type="match status" value="1"/>
</dbReference>
<dbReference type="GO" id="GO:0061343">
    <property type="term" value="P:cell adhesion involved in heart morphogenesis"/>
    <property type="evidence" value="ECO:0007669"/>
    <property type="project" value="TreeGrafter"/>
</dbReference>
<proteinExistence type="predicted"/>
<dbReference type="GO" id="GO:0007508">
    <property type="term" value="P:larval heart development"/>
    <property type="evidence" value="ECO:0007669"/>
    <property type="project" value="TreeGrafter"/>
</dbReference>
<keyword evidence="2" id="KW-1185">Reference proteome</keyword>
<evidence type="ECO:0000313" key="2">
    <source>
        <dbReference type="Proteomes" id="UP000478052"/>
    </source>
</evidence>
<dbReference type="Gene3D" id="3.60.10.10">
    <property type="entry name" value="Endonuclease/exonuclease/phosphatase"/>
    <property type="match status" value="1"/>
</dbReference>
<comment type="caution">
    <text evidence="1">The sequence shown here is derived from an EMBL/GenBank/DDBJ whole genome shotgun (WGS) entry which is preliminary data.</text>
</comment>
<dbReference type="GO" id="GO:0003964">
    <property type="term" value="F:RNA-directed DNA polymerase activity"/>
    <property type="evidence" value="ECO:0007669"/>
    <property type="project" value="UniProtKB-KW"/>
</dbReference>
<dbReference type="GO" id="GO:0031012">
    <property type="term" value="C:extracellular matrix"/>
    <property type="evidence" value="ECO:0007669"/>
    <property type="project" value="TreeGrafter"/>
</dbReference>
<dbReference type="Proteomes" id="UP000478052">
    <property type="component" value="Unassembled WGS sequence"/>
</dbReference>
<name>A0A6G0Y2K0_APHCR</name>